<feature type="transmembrane region" description="Helical" evidence="2">
    <location>
        <begin position="109"/>
        <end position="129"/>
    </location>
</feature>
<feature type="transmembrane region" description="Helical" evidence="2">
    <location>
        <begin position="21"/>
        <end position="42"/>
    </location>
</feature>
<dbReference type="Proteomes" id="UP000663791">
    <property type="component" value="Unassembled WGS sequence"/>
</dbReference>
<gene>
    <name evidence="4" type="ORF">JK386_15470</name>
</gene>
<comment type="similarity">
    <text evidence="1">Belongs to the EamA transporter family.</text>
</comment>
<evidence type="ECO:0000313" key="5">
    <source>
        <dbReference type="Proteomes" id="UP000663791"/>
    </source>
</evidence>
<dbReference type="GO" id="GO:0016020">
    <property type="term" value="C:membrane"/>
    <property type="evidence" value="ECO:0007669"/>
    <property type="project" value="InterPro"/>
</dbReference>
<feature type="domain" description="EamA" evidence="3">
    <location>
        <begin position="166"/>
        <end position="307"/>
    </location>
</feature>
<dbReference type="Pfam" id="PF00892">
    <property type="entry name" value="EamA"/>
    <property type="match status" value="2"/>
</dbReference>
<dbReference type="EMBL" id="JAERTX010000015">
    <property type="protein sequence ID" value="MBM9461300.1"/>
    <property type="molecule type" value="Genomic_DNA"/>
</dbReference>
<dbReference type="PANTHER" id="PTHR22911:SF79">
    <property type="entry name" value="MOBA-LIKE NTP TRANSFERASE DOMAIN-CONTAINING PROTEIN"/>
    <property type="match status" value="1"/>
</dbReference>
<comment type="caution">
    <text evidence="4">The sequence shown here is derived from an EMBL/GenBank/DDBJ whole genome shotgun (WGS) entry which is preliminary data.</text>
</comment>
<feature type="transmembrane region" description="Helical" evidence="2">
    <location>
        <begin position="54"/>
        <end position="72"/>
    </location>
</feature>
<evidence type="ECO:0000313" key="4">
    <source>
        <dbReference type="EMBL" id="MBM9461300.1"/>
    </source>
</evidence>
<keyword evidence="5" id="KW-1185">Reference proteome</keyword>
<sequence length="322" mass="32872">MTTLTRDADLTVSRPGHGPGLGLALASALAFGMSGSLARPLLDAGWSPGAVVTLRISIGAALVLPLGLRALAGHWGLLRRALPTVVLYGLFAVAGAQFCYFSAVQTMDVAAALMVEYTAPALVVVWMWLAHGQRPGPLTVLGAAISALGLLVVLDLFSGAQFDLVGTLWALAAAIGATVYFVLSADDDTGLPPMTLAAAGLVVGGVLLGLLGLLGLLPLHAVAGDIDYAGLDLPVWLPVVLLGLVTAAIAYGTGIAASRRLGSRLASFVALGEIIFAVFWAWVLVGQVPVATQLAGGALILLGVVAVKLGERTIEHEEPVLV</sequence>
<protein>
    <submittedName>
        <fullName evidence="4">EamA family transporter</fullName>
    </submittedName>
</protein>
<name>A0A938Y8L8_9ACTN</name>
<proteinExistence type="inferred from homology"/>
<feature type="domain" description="EamA" evidence="3">
    <location>
        <begin position="20"/>
        <end position="154"/>
    </location>
</feature>
<keyword evidence="2" id="KW-0812">Transmembrane</keyword>
<keyword evidence="2" id="KW-0472">Membrane</keyword>
<evidence type="ECO:0000256" key="1">
    <source>
        <dbReference type="ARBA" id="ARBA00007362"/>
    </source>
</evidence>
<organism evidence="4 5">
    <name type="scientific">Nocardioides faecalis</name>
    <dbReference type="NCBI Taxonomy" id="2803858"/>
    <lineage>
        <taxon>Bacteria</taxon>
        <taxon>Bacillati</taxon>
        <taxon>Actinomycetota</taxon>
        <taxon>Actinomycetes</taxon>
        <taxon>Propionibacteriales</taxon>
        <taxon>Nocardioidaceae</taxon>
        <taxon>Nocardioides</taxon>
    </lineage>
</organism>
<dbReference type="PANTHER" id="PTHR22911">
    <property type="entry name" value="ACYL-MALONYL CONDENSING ENZYME-RELATED"/>
    <property type="match status" value="1"/>
</dbReference>
<accession>A0A938Y8L8</accession>
<feature type="transmembrane region" description="Helical" evidence="2">
    <location>
        <begin position="84"/>
        <end position="103"/>
    </location>
</feature>
<feature type="transmembrane region" description="Helical" evidence="2">
    <location>
        <begin position="235"/>
        <end position="253"/>
    </location>
</feature>
<dbReference type="InterPro" id="IPR000620">
    <property type="entry name" value="EamA_dom"/>
</dbReference>
<dbReference type="AlphaFoldDB" id="A0A938Y8L8"/>
<feature type="transmembrane region" description="Helical" evidence="2">
    <location>
        <begin position="290"/>
        <end position="309"/>
    </location>
</feature>
<evidence type="ECO:0000256" key="2">
    <source>
        <dbReference type="SAM" id="Phobius"/>
    </source>
</evidence>
<dbReference type="SUPFAM" id="SSF103481">
    <property type="entry name" value="Multidrug resistance efflux transporter EmrE"/>
    <property type="match status" value="2"/>
</dbReference>
<evidence type="ECO:0000259" key="3">
    <source>
        <dbReference type="Pfam" id="PF00892"/>
    </source>
</evidence>
<dbReference type="InterPro" id="IPR037185">
    <property type="entry name" value="EmrE-like"/>
</dbReference>
<keyword evidence="2" id="KW-1133">Transmembrane helix</keyword>
<feature type="transmembrane region" description="Helical" evidence="2">
    <location>
        <begin position="265"/>
        <end position="284"/>
    </location>
</feature>
<feature type="transmembrane region" description="Helical" evidence="2">
    <location>
        <begin position="164"/>
        <end position="183"/>
    </location>
</feature>
<feature type="transmembrane region" description="Helical" evidence="2">
    <location>
        <begin position="195"/>
        <end position="223"/>
    </location>
</feature>
<feature type="transmembrane region" description="Helical" evidence="2">
    <location>
        <begin position="138"/>
        <end position="158"/>
    </location>
</feature>
<reference evidence="4" key="1">
    <citation type="submission" date="2021-01" db="EMBL/GenBank/DDBJ databases">
        <title>Novel species in genus Nocardioides.</title>
        <authorList>
            <person name="Zhang G."/>
        </authorList>
    </citation>
    <scope>NUCLEOTIDE SEQUENCE</scope>
    <source>
        <strain evidence="4">Zg-536</strain>
    </source>
</reference>